<dbReference type="KEGG" id="sna:Snas_6439"/>
<keyword evidence="3" id="KW-1185">Reference proteome</keyword>
<dbReference type="Gene3D" id="3.30.200.20">
    <property type="entry name" value="Phosphorylase Kinase, domain 1"/>
    <property type="match status" value="1"/>
</dbReference>
<dbReference type="Gene3D" id="3.90.1200.10">
    <property type="match status" value="1"/>
</dbReference>
<sequence>MRSDEASRFLAELGIADDSVTPITGGWASWTFATGSGRILRVARNPEIDAAHRRESRLLPELAEAVSFAVPAPTHFGVHKGMTYMVYPRLPGRGLEPGDRVRAVAPMLAELHAFPVDRAAELLGCAVTAEAWRDDYLEIGKWVEGEVLPVLDGELRDRVRREYDATLPDLAAISPALIHRDLGCEHILTDPETGMPTGIIDFETATVGDPAIDYVGLLVTFGEQVTRELIAASGSEISWRLVRFYHWLGAAHAVKYGLAERDDAIVADGIEGLRRRLPG</sequence>
<dbReference type="Proteomes" id="UP000000844">
    <property type="component" value="Chromosome"/>
</dbReference>
<gene>
    <name evidence="2" type="ordered locus">Snas_6439</name>
</gene>
<proteinExistence type="predicted"/>
<dbReference type="PANTHER" id="PTHR21310">
    <property type="entry name" value="AMINOGLYCOSIDE PHOSPHOTRANSFERASE-RELATED-RELATED"/>
    <property type="match status" value="1"/>
</dbReference>
<dbReference type="EMBL" id="CP001778">
    <property type="protein sequence ID" value="ADD46055.1"/>
    <property type="molecule type" value="Genomic_DNA"/>
</dbReference>
<reference evidence="2 3" key="1">
    <citation type="journal article" date="2009" name="Stand. Genomic Sci.">
        <title>Complete genome sequence of Stackebrandtia nassauensis type strain (LLR-40K-21).</title>
        <authorList>
            <person name="Munk C."/>
            <person name="Lapidus A."/>
            <person name="Copeland A."/>
            <person name="Jando M."/>
            <person name="Mayilraj S."/>
            <person name="Glavina Del Rio T."/>
            <person name="Nolan M."/>
            <person name="Chen F."/>
            <person name="Lucas S."/>
            <person name="Tice H."/>
            <person name="Cheng J.F."/>
            <person name="Han C."/>
            <person name="Detter J.C."/>
            <person name="Bruce D."/>
            <person name="Goodwin L."/>
            <person name="Chain P."/>
            <person name="Pitluck S."/>
            <person name="Goker M."/>
            <person name="Ovchinikova G."/>
            <person name="Pati A."/>
            <person name="Ivanova N."/>
            <person name="Mavromatis K."/>
            <person name="Chen A."/>
            <person name="Palaniappan K."/>
            <person name="Land M."/>
            <person name="Hauser L."/>
            <person name="Chang Y.J."/>
            <person name="Jeffries C.D."/>
            <person name="Bristow J."/>
            <person name="Eisen J.A."/>
            <person name="Markowitz V."/>
            <person name="Hugenholtz P."/>
            <person name="Kyrpides N.C."/>
            <person name="Klenk H.P."/>
        </authorList>
    </citation>
    <scope>NUCLEOTIDE SEQUENCE [LARGE SCALE GENOMIC DNA]</scope>
    <source>
        <strain evidence="3">DSM 44728 / CIP 108903 / NRRL B-16338 / NBRC 102104 / LLR-40K-21</strain>
    </source>
</reference>
<dbReference type="OrthoDB" id="9797603at2"/>
<organism evidence="2 3">
    <name type="scientific">Stackebrandtia nassauensis (strain DSM 44728 / CIP 108903 / NRRL B-16338 / NBRC 102104 / LLR-40K-21)</name>
    <dbReference type="NCBI Taxonomy" id="446470"/>
    <lineage>
        <taxon>Bacteria</taxon>
        <taxon>Bacillati</taxon>
        <taxon>Actinomycetota</taxon>
        <taxon>Actinomycetes</taxon>
        <taxon>Glycomycetales</taxon>
        <taxon>Glycomycetaceae</taxon>
        <taxon>Stackebrandtia</taxon>
    </lineage>
</organism>
<evidence type="ECO:0000259" key="1">
    <source>
        <dbReference type="Pfam" id="PF01636"/>
    </source>
</evidence>
<evidence type="ECO:0000313" key="3">
    <source>
        <dbReference type="Proteomes" id="UP000000844"/>
    </source>
</evidence>
<feature type="domain" description="Aminoglycoside phosphotransferase" evidence="1">
    <location>
        <begin position="20"/>
        <end position="232"/>
    </location>
</feature>
<dbReference type="InterPro" id="IPR002575">
    <property type="entry name" value="Aminoglycoside_PTrfase"/>
</dbReference>
<accession>D3Q5J5</accession>
<dbReference type="eggNOG" id="COG3173">
    <property type="taxonomic scope" value="Bacteria"/>
</dbReference>
<dbReference type="InterPro" id="IPR051678">
    <property type="entry name" value="AGP_Transferase"/>
</dbReference>
<dbReference type="Pfam" id="PF01636">
    <property type="entry name" value="APH"/>
    <property type="match status" value="1"/>
</dbReference>
<dbReference type="PANTHER" id="PTHR21310:SF15">
    <property type="entry name" value="AMINOGLYCOSIDE PHOSPHOTRANSFERASE DOMAIN-CONTAINING PROTEIN"/>
    <property type="match status" value="1"/>
</dbReference>
<evidence type="ECO:0000313" key="2">
    <source>
        <dbReference type="EMBL" id="ADD46055.1"/>
    </source>
</evidence>
<keyword evidence="2" id="KW-0808">Transferase</keyword>
<dbReference type="SUPFAM" id="SSF56112">
    <property type="entry name" value="Protein kinase-like (PK-like)"/>
    <property type="match status" value="1"/>
</dbReference>
<protein>
    <submittedName>
        <fullName evidence="2">Aminoglycoside phosphotransferase</fullName>
    </submittedName>
</protein>
<dbReference type="HOGENOM" id="CLU_899645_0_0_11"/>
<dbReference type="InterPro" id="IPR011009">
    <property type="entry name" value="Kinase-like_dom_sf"/>
</dbReference>
<dbReference type="RefSeq" id="WP_013021626.1">
    <property type="nucleotide sequence ID" value="NC_013947.1"/>
</dbReference>
<dbReference type="GO" id="GO:0016740">
    <property type="term" value="F:transferase activity"/>
    <property type="evidence" value="ECO:0007669"/>
    <property type="project" value="UniProtKB-KW"/>
</dbReference>
<name>D3Q5J5_STANL</name>
<dbReference type="AlphaFoldDB" id="D3Q5J5"/>